<feature type="coiled-coil region" evidence="1">
    <location>
        <begin position="220"/>
        <end position="273"/>
    </location>
</feature>
<sequence>MADSSRPGYGRQYFVDQRSDTLCKDVLPNTQPEARKLPYPKGADRWPTAPMKLELEQNSEHGLGNYSFMPSSNTTRSHQTLDRKLPSMPSTVDKIPNVTIGATPTTRMSFRYDNRKQHRDQVPAINSASTSTNDLSMFQDHELFIIDTTGSRMYEARLRSLGETRGARGTWRSRRSRSASPRRIEEESFRFYGHRPQVSRPTSQIALGCEEKPDQEVAKLERKHQQIQQYEEDKVLVDQEAAEAETEYYRLKLEESIQKRDNFRAMIEQQKSRMSHPTPQGPNLFGGPLAMAVQQNPTIDPWRYANTNRPEPAHAVYSNNHAYYNLPSGVPAMAAYQNPIVDPRGFANTSRLEPAHTVHYNNHAGLNYWIPRNTFSQGVTHNPWSGIPHQQGIAATNLTQVPQMTAAPAYAPELELFKDHILAVLAKGSAPPSPGPQIPPRATKHALAPPLSKNRMYAECYGANQDNDLNLCLWVFNSKAKCPNGWSCGSRHAPLDEEELEWIRTNLLPHARGGNPSWHPFLVDLWLNYITPAAPERSRFDLTQGI</sequence>
<organism evidence="3 4">
    <name type="scientific">Pseudopithomyces chartarum</name>
    <dbReference type="NCBI Taxonomy" id="1892770"/>
    <lineage>
        <taxon>Eukaryota</taxon>
        <taxon>Fungi</taxon>
        <taxon>Dikarya</taxon>
        <taxon>Ascomycota</taxon>
        <taxon>Pezizomycotina</taxon>
        <taxon>Dothideomycetes</taxon>
        <taxon>Pleosporomycetidae</taxon>
        <taxon>Pleosporales</taxon>
        <taxon>Massarineae</taxon>
        <taxon>Didymosphaeriaceae</taxon>
        <taxon>Pseudopithomyces</taxon>
    </lineage>
</organism>
<name>A0AAN6M3Y5_9PLEO</name>
<reference evidence="3 4" key="1">
    <citation type="submission" date="2021-02" db="EMBL/GenBank/DDBJ databases">
        <title>Genome assembly of Pseudopithomyces chartarum.</title>
        <authorList>
            <person name="Jauregui R."/>
            <person name="Singh J."/>
            <person name="Voisey C."/>
        </authorList>
    </citation>
    <scope>NUCLEOTIDE SEQUENCE [LARGE SCALE GENOMIC DNA]</scope>
    <source>
        <strain evidence="3 4">AGR01</strain>
    </source>
</reference>
<gene>
    <name evidence="3" type="ORF">GRF29_28g1342989</name>
</gene>
<evidence type="ECO:0000256" key="1">
    <source>
        <dbReference type="SAM" id="Coils"/>
    </source>
</evidence>
<evidence type="ECO:0000313" key="3">
    <source>
        <dbReference type="EMBL" id="KAK3213871.1"/>
    </source>
</evidence>
<feature type="region of interest" description="Disordered" evidence="2">
    <location>
        <begin position="28"/>
        <end position="47"/>
    </location>
</feature>
<dbReference type="AlphaFoldDB" id="A0AAN6M3Y5"/>
<evidence type="ECO:0000313" key="4">
    <source>
        <dbReference type="Proteomes" id="UP001280581"/>
    </source>
</evidence>
<comment type="caution">
    <text evidence="3">The sequence shown here is derived from an EMBL/GenBank/DDBJ whole genome shotgun (WGS) entry which is preliminary data.</text>
</comment>
<keyword evidence="1" id="KW-0175">Coiled coil</keyword>
<feature type="region of interest" description="Disordered" evidence="2">
    <location>
        <begin position="71"/>
        <end position="98"/>
    </location>
</feature>
<accession>A0AAN6M3Y5</accession>
<keyword evidence="4" id="KW-1185">Reference proteome</keyword>
<proteinExistence type="predicted"/>
<dbReference type="Proteomes" id="UP001280581">
    <property type="component" value="Unassembled WGS sequence"/>
</dbReference>
<protein>
    <submittedName>
        <fullName evidence="3">Uncharacterized protein</fullName>
    </submittedName>
</protein>
<dbReference type="EMBL" id="WVTA01000004">
    <property type="protein sequence ID" value="KAK3213871.1"/>
    <property type="molecule type" value="Genomic_DNA"/>
</dbReference>
<evidence type="ECO:0000256" key="2">
    <source>
        <dbReference type="SAM" id="MobiDB-lite"/>
    </source>
</evidence>